<keyword evidence="3" id="KW-1185">Reference proteome</keyword>
<gene>
    <name evidence="2" type="ORF">ARMGADRAFT_482738</name>
</gene>
<dbReference type="InParanoid" id="A0A2H3E5A1"/>
<name>A0A2H3E5A1_ARMGA</name>
<proteinExistence type="predicted"/>
<evidence type="ECO:0000313" key="3">
    <source>
        <dbReference type="Proteomes" id="UP000217790"/>
    </source>
</evidence>
<sequence>MLRCHSSTLYSGDRSQIILSYFDATCVLRMVSFDFVENPRYLALVLFGMLKCTPRDAGFNPFFQHGPAEDGEEGSMTRRWKGSIFVFPGEKNGSNLSFTVEDKPWFIAPEVNRRMTCVIPVVDEQGRSLVLKAAYTDDARSLETNMVRKLLNQAPKLKKYLPDITWSRLYDSEKDLHLPRFKFALDVLSMFPVRHLLYFACQRYEKLWQVHSLEEFKAVFIDYVECMFYLRRHSVCCEREYTGHYWAYKEGKVLHRDISDNNLMVHRDGDAVIGILNDRDNASEVEEDGTVMSYKALQRTGTRPFMVLDLLVTNTPPHLYRHYLESFLYILVWAGLHYNLKDGLRDTKDHHLHITG</sequence>
<dbReference type="PANTHER" id="PTHR38248">
    <property type="entry name" value="FUNK1 6"/>
    <property type="match status" value="1"/>
</dbReference>
<dbReference type="Pfam" id="PF17667">
    <property type="entry name" value="Pkinase_fungal"/>
    <property type="match status" value="1"/>
</dbReference>
<reference evidence="3" key="1">
    <citation type="journal article" date="2017" name="Nat. Ecol. Evol.">
        <title>Genome expansion and lineage-specific genetic innovations in the forest pathogenic fungi Armillaria.</title>
        <authorList>
            <person name="Sipos G."/>
            <person name="Prasanna A.N."/>
            <person name="Walter M.C."/>
            <person name="O'Connor E."/>
            <person name="Balint B."/>
            <person name="Krizsan K."/>
            <person name="Kiss B."/>
            <person name="Hess J."/>
            <person name="Varga T."/>
            <person name="Slot J."/>
            <person name="Riley R."/>
            <person name="Boka B."/>
            <person name="Rigling D."/>
            <person name="Barry K."/>
            <person name="Lee J."/>
            <person name="Mihaltcheva S."/>
            <person name="LaButti K."/>
            <person name="Lipzen A."/>
            <person name="Waldron R."/>
            <person name="Moloney N.M."/>
            <person name="Sperisen C."/>
            <person name="Kredics L."/>
            <person name="Vagvoelgyi C."/>
            <person name="Patrignani A."/>
            <person name="Fitzpatrick D."/>
            <person name="Nagy I."/>
            <person name="Doyle S."/>
            <person name="Anderson J.B."/>
            <person name="Grigoriev I.V."/>
            <person name="Gueldener U."/>
            <person name="Muensterkoetter M."/>
            <person name="Nagy L.G."/>
        </authorList>
    </citation>
    <scope>NUCLEOTIDE SEQUENCE [LARGE SCALE GENOMIC DNA]</scope>
    <source>
        <strain evidence="3">Ar21-2</strain>
    </source>
</reference>
<dbReference type="OrthoDB" id="5569250at2759"/>
<protein>
    <recommendedName>
        <fullName evidence="1">Fungal-type protein kinase domain-containing protein</fullName>
    </recommendedName>
</protein>
<evidence type="ECO:0000259" key="1">
    <source>
        <dbReference type="Pfam" id="PF17667"/>
    </source>
</evidence>
<dbReference type="PANTHER" id="PTHR38248:SF2">
    <property type="entry name" value="FUNK1 11"/>
    <property type="match status" value="1"/>
</dbReference>
<dbReference type="Proteomes" id="UP000217790">
    <property type="component" value="Unassembled WGS sequence"/>
</dbReference>
<dbReference type="InterPro" id="IPR040976">
    <property type="entry name" value="Pkinase_fungal"/>
</dbReference>
<organism evidence="2 3">
    <name type="scientific">Armillaria gallica</name>
    <name type="common">Bulbous honey fungus</name>
    <name type="synonym">Armillaria bulbosa</name>
    <dbReference type="NCBI Taxonomy" id="47427"/>
    <lineage>
        <taxon>Eukaryota</taxon>
        <taxon>Fungi</taxon>
        <taxon>Dikarya</taxon>
        <taxon>Basidiomycota</taxon>
        <taxon>Agaricomycotina</taxon>
        <taxon>Agaricomycetes</taxon>
        <taxon>Agaricomycetidae</taxon>
        <taxon>Agaricales</taxon>
        <taxon>Marasmiineae</taxon>
        <taxon>Physalacriaceae</taxon>
        <taxon>Armillaria</taxon>
    </lineage>
</organism>
<feature type="domain" description="Fungal-type protein kinase" evidence="1">
    <location>
        <begin position="243"/>
        <end position="333"/>
    </location>
</feature>
<dbReference type="STRING" id="47427.A0A2H3E5A1"/>
<accession>A0A2H3E5A1</accession>
<dbReference type="EMBL" id="KZ293647">
    <property type="protein sequence ID" value="PBK98892.1"/>
    <property type="molecule type" value="Genomic_DNA"/>
</dbReference>
<evidence type="ECO:0000313" key="2">
    <source>
        <dbReference type="EMBL" id="PBK98892.1"/>
    </source>
</evidence>
<dbReference type="AlphaFoldDB" id="A0A2H3E5A1"/>